<proteinExistence type="predicted"/>
<protein>
    <submittedName>
        <fullName evidence="1">Uncharacterized protein</fullName>
    </submittedName>
</protein>
<dbReference type="EMBL" id="CDMK01000001">
    <property type="protein sequence ID" value="CRI33692.1"/>
    <property type="molecule type" value="Genomic_DNA"/>
</dbReference>
<dbReference type="AlphaFoldDB" id="A0A0K2Y6H3"/>
<reference evidence="2" key="1">
    <citation type="submission" date="2014-12" db="EMBL/GenBank/DDBJ databases">
        <authorList>
            <person name="Smet A."/>
        </authorList>
    </citation>
    <scope>NUCLEOTIDE SEQUENCE [LARGE SCALE GENOMIC DNA]</scope>
</reference>
<evidence type="ECO:0000313" key="2">
    <source>
        <dbReference type="Proteomes" id="UP000046090"/>
    </source>
</evidence>
<name>A0A0K2Y6H3_HELHE</name>
<accession>A0A0K2Y6H3</accession>
<dbReference type="Proteomes" id="UP000046090">
    <property type="component" value="Unassembled WGS sequence"/>
</dbReference>
<organism evidence="1 2">
    <name type="scientific">Helicobacter heilmannii</name>
    <dbReference type="NCBI Taxonomy" id="35817"/>
    <lineage>
        <taxon>Bacteria</taxon>
        <taxon>Pseudomonadati</taxon>
        <taxon>Campylobacterota</taxon>
        <taxon>Epsilonproteobacteria</taxon>
        <taxon>Campylobacterales</taxon>
        <taxon>Helicobacteraceae</taxon>
        <taxon>Helicobacter</taxon>
    </lineage>
</organism>
<keyword evidence="2" id="KW-1185">Reference proteome</keyword>
<sequence>MVGLRELKGQLQGSAKGLRFFKKYARMRFCFWHNKKIDFGTLYAP</sequence>
<gene>
    <name evidence="1" type="ORF">HHE01_08960</name>
</gene>
<evidence type="ECO:0000313" key="1">
    <source>
        <dbReference type="EMBL" id="CRI33692.1"/>
    </source>
</evidence>